<dbReference type="AlphaFoldDB" id="A0A7M7NV33"/>
<dbReference type="OrthoDB" id="9909785at2759"/>
<feature type="compositionally biased region" description="Polar residues" evidence="6">
    <location>
        <begin position="101"/>
        <end position="131"/>
    </location>
</feature>
<proteinExistence type="predicted"/>
<feature type="compositionally biased region" description="Polar residues" evidence="6">
    <location>
        <begin position="416"/>
        <end position="434"/>
    </location>
</feature>
<dbReference type="GO" id="GO:0005737">
    <property type="term" value="C:cytoplasm"/>
    <property type="evidence" value="ECO:0007669"/>
    <property type="project" value="UniProtKB-ARBA"/>
</dbReference>
<keyword evidence="5" id="KW-0391">Immunity</keyword>
<dbReference type="OMA" id="QMNPIQA"/>
<dbReference type="Pfam" id="PF16739">
    <property type="entry name" value="CARD_2"/>
    <property type="match status" value="1"/>
</dbReference>
<evidence type="ECO:0000313" key="8">
    <source>
        <dbReference type="EnsemblMetazoa" id="XP_030841182"/>
    </source>
</evidence>
<feature type="compositionally biased region" description="Polar residues" evidence="6">
    <location>
        <begin position="392"/>
        <end position="406"/>
    </location>
</feature>
<dbReference type="KEGG" id="spu:100893128"/>
<keyword evidence="4" id="KW-0832">Ubl conjugation</keyword>
<name>A0A7M7NV33_STRPU</name>
<feature type="compositionally biased region" description="Basic and acidic residues" evidence="6">
    <location>
        <begin position="292"/>
        <end position="311"/>
    </location>
</feature>
<reference evidence="9" key="1">
    <citation type="submission" date="2015-02" db="EMBL/GenBank/DDBJ databases">
        <title>Genome sequencing for Strongylocentrotus purpuratus.</title>
        <authorList>
            <person name="Murali S."/>
            <person name="Liu Y."/>
            <person name="Vee V."/>
            <person name="English A."/>
            <person name="Wang M."/>
            <person name="Skinner E."/>
            <person name="Han Y."/>
            <person name="Muzny D.M."/>
            <person name="Worley K.C."/>
            <person name="Gibbs R.A."/>
        </authorList>
    </citation>
    <scope>NUCLEOTIDE SEQUENCE</scope>
</reference>
<evidence type="ECO:0000313" key="9">
    <source>
        <dbReference type="Proteomes" id="UP000007110"/>
    </source>
</evidence>
<evidence type="ECO:0000256" key="4">
    <source>
        <dbReference type="ARBA" id="ARBA00022843"/>
    </source>
</evidence>
<reference evidence="8" key="2">
    <citation type="submission" date="2021-01" db="UniProtKB">
        <authorList>
            <consortium name="EnsemblMetazoa"/>
        </authorList>
    </citation>
    <scope>IDENTIFICATION</scope>
</reference>
<evidence type="ECO:0000256" key="6">
    <source>
        <dbReference type="SAM" id="MobiDB-lite"/>
    </source>
</evidence>
<protein>
    <recommendedName>
        <fullName evidence="7">Caspase recruitment domain-containing protein</fullName>
    </recommendedName>
</protein>
<dbReference type="InParanoid" id="A0A7M7NV33"/>
<dbReference type="GO" id="GO:0045087">
    <property type="term" value="P:innate immune response"/>
    <property type="evidence" value="ECO:0007669"/>
    <property type="project" value="UniProtKB-KW"/>
</dbReference>
<evidence type="ECO:0000259" key="7">
    <source>
        <dbReference type="Pfam" id="PF16739"/>
    </source>
</evidence>
<dbReference type="GeneID" id="100893128"/>
<dbReference type="Proteomes" id="UP000007110">
    <property type="component" value="Unassembled WGS sequence"/>
</dbReference>
<evidence type="ECO:0000256" key="5">
    <source>
        <dbReference type="ARBA" id="ARBA00022859"/>
    </source>
</evidence>
<keyword evidence="1" id="KW-1017">Isopeptide bond</keyword>
<feature type="region of interest" description="Disordered" evidence="6">
    <location>
        <begin position="94"/>
        <end position="688"/>
    </location>
</feature>
<keyword evidence="3" id="KW-0399">Innate immunity</keyword>
<feature type="compositionally biased region" description="Polar residues" evidence="6">
    <location>
        <begin position="359"/>
        <end position="368"/>
    </location>
</feature>
<sequence length="714" mass="78122">MCIGIMARSEDRERKRRLNGMMRDLQMVDPSEILPLLTCLSQMRKEQIRARCRNDGAMVAAAELMEELPKREGWYDILVEALREMGKTTLADQLEGPELRSSPSVPSQNVASGSSFQSAQMNPIQAKQQHSPSPPACDPQQRHPEAEASVTPDYPSRAEEKDVQRKGAKKEVNNSRVDENPGQQPPLGASLPTPQARETGGSAASSPGRDLQERHDESKSDECNTSPPPEGRSAQMQRGASGEAEELAQNMLPSNSSSAMDAGAVSVSVPPRDGSVRPRDVRLTGIEAAGGMKEDDKMKRREVGKGEEERMNIPSESEQDNHGKQNNLSPVIDSRAFNKNSDRTDCFKAPTEEEDLSGTPYTLSSTVVDPTDACDARATDPISLSEIKEGISTGNTASQSGSCLQQNDKELRSIPSVPSQNVASGSSFHSAQMNPIQAKQQQQSPSPPVSEPQQRHPEAEAFFTPGYPLKAEEKDVQRKGAEKEVNNSEVDENPGQEMRQRMPVSDPQARETRSGGSAASSPSRDLQVRHDESESDECNTSPPLEGRSAQMKRGASGKAEELAQNMLPSNSSPALDAGAVSVSVPPRDGSVRPRDGRLTGRDADRGRKEDDKMKRREVGKEEEEWRNIPSESEQDKRLHIPKPRNHPNNHDKQNNLSPTIGSRETNRNSDQTNNFKFPNDTDSIREEGRLGTGIHPLLSSGVDPRVVRVIDLIS</sequence>
<feature type="compositionally biased region" description="Basic and acidic residues" evidence="6">
    <location>
        <begin position="156"/>
        <end position="179"/>
    </location>
</feature>
<dbReference type="InterPro" id="IPR031964">
    <property type="entry name" value="CARD_dom"/>
</dbReference>
<evidence type="ECO:0000256" key="2">
    <source>
        <dbReference type="ARBA" id="ARBA00022553"/>
    </source>
</evidence>
<organism evidence="8 9">
    <name type="scientific">Strongylocentrotus purpuratus</name>
    <name type="common">Purple sea urchin</name>
    <dbReference type="NCBI Taxonomy" id="7668"/>
    <lineage>
        <taxon>Eukaryota</taxon>
        <taxon>Metazoa</taxon>
        <taxon>Echinodermata</taxon>
        <taxon>Eleutherozoa</taxon>
        <taxon>Echinozoa</taxon>
        <taxon>Echinoidea</taxon>
        <taxon>Euechinoidea</taxon>
        <taxon>Echinacea</taxon>
        <taxon>Camarodonta</taxon>
        <taxon>Echinidea</taxon>
        <taxon>Strongylocentrotidae</taxon>
        <taxon>Strongylocentrotus</taxon>
    </lineage>
</organism>
<feature type="domain" description="Caspase recruitment" evidence="7">
    <location>
        <begin position="11"/>
        <end position="96"/>
    </location>
</feature>
<keyword evidence="2" id="KW-0597">Phosphoprotein</keyword>
<feature type="compositionally biased region" description="Basic and acidic residues" evidence="6">
    <location>
        <begin position="210"/>
        <end position="222"/>
    </location>
</feature>
<feature type="compositionally biased region" description="Basic and acidic residues" evidence="6">
    <location>
        <begin position="470"/>
        <end position="486"/>
    </location>
</feature>
<accession>A0A7M7NV33</accession>
<evidence type="ECO:0000256" key="1">
    <source>
        <dbReference type="ARBA" id="ARBA00022499"/>
    </source>
</evidence>
<feature type="compositionally biased region" description="Polar residues" evidence="6">
    <location>
        <begin position="654"/>
        <end position="676"/>
    </location>
</feature>
<feature type="compositionally biased region" description="Low complexity" evidence="6">
    <location>
        <begin position="435"/>
        <end position="444"/>
    </location>
</feature>
<evidence type="ECO:0000256" key="3">
    <source>
        <dbReference type="ARBA" id="ARBA00022588"/>
    </source>
</evidence>
<dbReference type="EnsemblMetazoa" id="XM_030985322">
    <property type="protein sequence ID" value="XP_030841182"/>
    <property type="gene ID" value="LOC100893128"/>
</dbReference>
<feature type="compositionally biased region" description="Basic and acidic residues" evidence="6">
    <location>
        <begin position="589"/>
        <end position="626"/>
    </location>
</feature>
<dbReference type="InterPro" id="IPR011029">
    <property type="entry name" value="DEATH-like_dom_sf"/>
</dbReference>
<dbReference type="Gene3D" id="1.10.533.10">
    <property type="entry name" value="Death Domain, Fas"/>
    <property type="match status" value="1"/>
</dbReference>
<keyword evidence="9" id="KW-1185">Reference proteome</keyword>
<feature type="compositionally biased region" description="Low complexity" evidence="6">
    <location>
        <begin position="514"/>
        <end position="524"/>
    </location>
</feature>
<dbReference type="RefSeq" id="XP_030841182.1">
    <property type="nucleotide sequence ID" value="XM_030985322.1"/>
</dbReference>